<keyword evidence="5 8" id="KW-0175">Coiled coil</keyword>
<feature type="coiled-coil region" evidence="8">
    <location>
        <begin position="62"/>
        <end position="103"/>
    </location>
</feature>
<evidence type="ECO:0000256" key="5">
    <source>
        <dbReference type="ARBA" id="ARBA00023054"/>
    </source>
</evidence>
<evidence type="ECO:0000256" key="4">
    <source>
        <dbReference type="ARBA" id="ARBA00022794"/>
    </source>
</evidence>
<dbReference type="GeneID" id="103515554"/>
<feature type="coiled-coil region" evidence="8">
    <location>
        <begin position="552"/>
        <end position="617"/>
    </location>
</feature>
<dbReference type="PaxDb" id="121845-A0A1S3DBU6"/>
<feature type="coiled-coil region" evidence="8">
    <location>
        <begin position="423"/>
        <end position="512"/>
    </location>
</feature>
<dbReference type="GO" id="GO:0030030">
    <property type="term" value="P:cell projection organization"/>
    <property type="evidence" value="ECO:0007669"/>
    <property type="project" value="UniProtKB-KW"/>
</dbReference>
<accession>A0A1S3DBU6</accession>
<dbReference type="RefSeq" id="XP_008478714.2">
    <property type="nucleotide sequence ID" value="XM_008480492.2"/>
</dbReference>
<proteinExistence type="predicted"/>
<keyword evidence="7" id="KW-0966">Cell projection</keyword>
<evidence type="ECO:0000256" key="1">
    <source>
        <dbReference type="ARBA" id="ARBA00004120"/>
    </source>
</evidence>
<dbReference type="InterPro" id="IPR026201">
    <property type="entry name" value="Cep290"/>
</dbReference>
<dbReference type="Proteomes" id="UP000079169">
    <property type="component" value="Unplaced"/>
</dbReference>
<feature type="coiled-coil region" evidence="8">
    <location>
        <begin position="215"/>
        <end position="242"/>
    </location>
</feature>
<evidence type="ECO:0000256" key="3">
    <source>
        <dbReference type="ARBA" id="ARBA00022490"/>
    </source>
</evidence>
<keyword evidence="3" id="KW-0963">Cytoplasm</keyword>
<keyword evidence="4" id="KW-0970">Cilium biogenesis/degradation</keyword>
<evidence type="ECO:0000313" key="9">
    <source>
        <dbReference type="Proteomes" id="UP000079169"/>
    </source>
</evidence>
<protein>
    <submittedName>
        <fullName evidence="10">Nucleoprotein TPR-like</fullName>
    </submittedName>
</protein>
<dbReference type="KEGG" id="dci:103515554"/>
<evidence type="ECO:0000256" key="7">
    <source>
        <dbReference type="ARBA" id="ARBA00023273"/>
    </source>
</evidence>
<organism evidence="9 10">
    <name type="scientific">Diaphorina citri</name>
    <name type="common">Asian citrus psyllid</name>
    <dbReference type="NCBI Taxonomy" id="121845"/>
    <lineage>
        <taxon>Eukaryota</taxon>
        <taxon>Metazoa</taxon>
        <taxon>Ecdysozoa</taxon>
        <taxon>Arthropoda</taxon>
        <taxon>Hexapoda</taxon>
        <taxon>Insecta</taxon>
        <taxon>Pterygota</taxon>
        <taxon>Neoptera</taxon>
        <taxon>Paraneoptera</taxon>
        <taxon>Hemiptera</taxon>
        <taxon>Sternorrhyncha</taxon>
        <taxon>Psylloidea</taxon>
        <taxon>Psyllidae</taxon>
        <taxon>Diaphorininae</taxon>
        <taxon>Diaphorina</taxon>
    </lineage>
</organism>
<sequence>MGQEIEQLKQDVQDKQVILHEHESNWAKVLEENPDELKTHLTHLNTKLVNVLNEKCQLTRKVNILIDNKNAAQSKIATLEEHVTNMKAELVRMTAQHDKVKEQFTRELDSLRQTYEDCPSAEEVNSLKQELYDVTVKYRSTLQSISDVLKHDPLEADTPSTGSPHIPSNQIRQLEEKCQQFEKKLAVMVESEKSFQKFQTKLAEKYAESVSKVEYQNVLNKLRDAERQAAQLKTENANFLEMLNEAHSKLKQIELRKAYHEFEHDALQRCILELQCISDDKSTIGRLTQEIHSLHVNEIKNQDTLQSVQRDLEIAQKTVQELQDHVESLRAELSLQKQIYNDKIRQLKSLILYLNKRFVGALPLLSEEIWSNQVKRISQEKLQLIKCTRHQIDDSEIQAASIDNLRVQLKTLTFAKTSVDKRLEVAEEVISKYEALVNSLQSDMITMEQKYEKLLLEAHNVETMQNAQKGDRKLAEELENAIERKTLTHKRNLKLEAENSQLKQELDKLKQSGYRQPIEMSEINQMNLDLDSLTEEEGSSDKIQVKSKQRRTADLEKAVTVLKRVVDKLQAENKRLYNKHVTLVQEKEYTEKIQIELQKSQANYLDAVERCSSLEAELREARAFSNKGG</sequence>
<dbReference type="AlphaFoldDB" id="A0A1S3DBU6"/>
<evidence type="ECO:0000313" key="10">
    <source>
        <dbReference type="RefSeq" id="XP_008478714.2"/>
    </source>
</evidence>
<evidence type="ECO:0000256" key="6">
    <source>
        <dbReference type="ARBA" id="ARBA00023212"/>
    </source>
</evidence>
<evidence type="ECO:0000256" key="2">
    <source>
        <dbReference type="ARBA" id="ARBA00004300"/>
    </source>
</evidence>
<keyword evidence="6" id="KW-0206">Cytoskeleton</keyword>
<dbReference type="PANTHER" id="PTHR18879">
    <property type="entry name" value="CENTROSOMAL PROTEIN OF 290 KDA"/>
    <property type="match status" value="1"/>
</dbReference>
<keyword evidence="9" id="KW-1185">Reference proteome</keyword>
<reference evidence="10" key="1">
    <citation type="submission" date="2025-08" db="UniProtKB">
        <authorList>
            <consortium name="RefSeq"/>
        </authorList>
    </citation>
    <scope>IDENTIFICATION</scope>
</reference>
<name>A0A1S3DBU6_DIACI</name>
<dbReference type="PANTHER" id="PTHR18879:SF20">
    <property type="entry name" value="CENTROSOMAL PROTEIN OF 290 KDA"/>
    <property type="match status" value="1"/>
</dbReference>
<dbReference type="STRING" id="121845.A0A1S3DBU6"/>
<gene>
    <name evidence="10" type="primary">LOC103515554</name>
</gene>
<dbReference type="GO" id="GO:0005813">
    <property type="term" value="C:centrosome"/>
    <property type="evidence" value="ECO:0007669"/>
    <property type="project" value="UniProtKB-SubCell"/>
</dbReference>
<feature type="coiled-coil region" evidence="8">
    <location>
        <begin position="305"/>
        <end position="350"/>
    </location>
</feature>
<comment type="subcellular location">
    <subcellularLocation>
        <location evidence="1">Cytoplasm</location>
        <location evidence="1">Cytoskeleton</location>
        <location evidence="1">Cilium basal body</location>
    </subcellularLocation>
    <subcellularLocation>
        <location evidence="2">Cytoplasm</location>
        <location evidence="2">Cytoskeleton</location>
        <location evidence="2">Microtubule organizing center</location>
        <location evidence="2">Centrosome</location>
    </subcellularLocation>
</comment>
<evidence type="ECO:0000256" key="8">
    <source>
        <dbReference type="SAM" id="Coils"/>
    </source>
</evidence>